<organism evidence="1 2">
    <name type="scientific">Roseivirga pacifica</name>
    <dbReference type="NCBI Taxonomy" id="1267423"/>
    <lineage>
        <taxon>Bacteria</taxon>
        <taxon>Pseudomonadati</taxon>
        <taxon>Bacteroidota</taxon>
        <taxon>Cytophagia</taxon>
        <taxon>Cytophagales</taxon>
        <taxon>Roseivirgaceae</taxon>
        <taxon>Roseivirga</taxon>
    </lineage>
</organism>
<dbReference type="AlphaFoldDB" id="A0A1I0RMI1"/>
<sequence length="147" mass="17447">MFNIFKKKPKEVPPFHELEKSEQKDQFFKRLSQWDWLDSDTIHVIDRNAPRMITMDPWPQLVFLSAKGQITISEFVYEMVGKYGRSQTVPEELDVIVLDTIDRLINEGLIALLNEQEVLPYYIDLPTSMQEKEKAERLMIRDNFLKK</sequence>
<evidence type="ECO:0008006" key="3">
    <source>
        <dbReference type="Google" id="ProtNLM"/>
    </source>
</evidence>
<gene>
    <name evidence="1" type="ORF">SAMN05216290_3839</name>
</gene>
<dbReference type="OrthoDB" id="1356646at2"/>
<proteinExistence type="predicted"/>
<protein>
    <recommendedName>
        <fullName evidence="3">PqqD family protein</fullName>
    </recommendedName>
</protein>
<dbReference type="STRING" id="1267423.SAMN05216290_3839"/>
<dbReference type="Proteomes" id="UP000199437">
    <property type="component" value="Unassembled WGS sequence"/>
</dbReference>
<evidence type="ECO:0000313" key="2">
    <source>
        <dbReference type="Proteomes" id="UP000199437"/>
    </source>
</evidence>
<keyword evidence="2" id="KW-1185">Reference proteome</keyword>
<dbReference type="GeneID" id="99988505"/>
<dbReference type="EMBL" id="FOIR01000005">
    <property type="protein sequence ID" value="SEW42469.1"/>
    <property type="molecule type" value="Genomic_DNA"/>
</dbReference>
<evidence type="ECO:0000313" key="1">
    <source>
        <dbReference type="EMBL" id="SEW42469.1"/>
    </source>
</evidence>
<dbReference type="RefSeq" id="WP_090260896.1">
    <property type="nucleotide sequence ID" value="NZ_FOIR01000005.1"/>
</dbReference>
<reference evidence="2" key="1">
    <citation type="submission" date="2016-10" db="EMBL/GenBank/DDBJ databases">
        <authorList>
            <person name="Varghese N."/>
            <person name="Submissions S."/>
        </authorList>
    </citation>
    <scope>NUCLEOTIDE SEQUENCE [LARGE SCALE GENOMIC DNA]</scope>
    <source>
        <strain evidence="2">CGMCC 1.12402</strain>
    </source>
</reference>
<name>A0A1I0RMI1_9BACT</name>
<accession>A0A1I0RMI1</accession>